<sequence>MRVSIKLLFLLIFVTWPFMGQLFAQQSRVLDIYLAIGQSNMAGRAVVPPDLLAPLEGVFLFTGADWVAATNPLNIHSTIRKDSSMQRLSPSYGFARKMQELQGSKNLGLVVNAKGGTAIEEWMPGTPFFRDMLLRARLAAKDGTLRGVIWHQGESNAGKPDRYLEQLGQFITALRDSLSLPDLPFVAGQLSEDKDIRKPFNERLLELPKRIPHTAVVRSYGTATFDSTHFDSPSQVLLGERYAEKMNQLLEKNHGRHEFAFGLIADVQYADAATAGKRNYRGTLTTLQQTIPFLNAFEPEFVVSLGDLIDRDFASFDAPLGILEGVNAPMHHIWGNHDFSVADSLKAKVGEKLDNPTGYYSFEKGGLIFLVVNGMDISLEGHPEGSENYQKASEWMARLESSGANNAKPWNGGIGEEQLNWLVSKVNEAEESGKKVLVFCHYPLLPENGLHLLNSREVLEKIGPSPALVAWISGHHHEGNYVHDDQGTHHLTLRGMVEAQSPAMGAVVRVYTNKLLIHGIGDEVDRVLEFK</sequence>
<evidence type="ECO:0000313" key="5">
    <source>
        <dbReference type="Proteomes" id="UP000199403"/>
    </source>
</evidence>
<feature type="domain" description="Calcineurin-like phosphoesterase" evidence="2">
    <location>
        <begin position="261"/>
        <end position="478"/>
    </location>
</feature>
<dbReference type="PANTHER" id="PTHR16509:SF1">
    <property type="entry name" value="MANGANESE-DEPENDENT ADP-RIBOSE_CDP-ALCOHOL DIPHOSPHATASE"/>
    <property type="match status" value="1"/>
</dbReference>
<proteinExistence type="predicted"/>
<dbReference type="InterPro" id="IPR029052">
    <property type="entry name" value="Metallo-depent_PP-like"/>
</dbReference>
<evidence type="ECO:0000313" key="4">
    <source>
        <dbReference type="EMBL" id="SEJ47032.1"/>
    </source>
</evidence>
<dbReference type="GO" id="GO:0030145">
    <property type="term" value="F:manganese ion binding"/>
    <property type="evidence" value="ECO:0007669"/>
    <property type="project" value="TreeGrafter"/>
</dbReference>
<reference evidence="5" key="1">
    <citation type="submission" date="2016-10" db="EMBL/GenBank/DDBJ databases">
        <authorList>
            <person name="Varghese N."/>
            <person name="Submissions S."/>
        </authorList>
    </citation>
    <scope>NUCLEOTIDE SEQUENCE [LARGE SCALE GENOMIC DNA]</scope>
    <source>
        <strain evidence="5">IBRC-M 10761</strain>
    </source>
</reference>
<dbReference type="GO" id="GO:0047734">
    <property type="term" value="F:CDP-glycerol diphosphatase activity"/>
    <property type="evidence" value="ECO:0007669"/>
    <property type="project" value="TreeGrafter"/>
</dbReference>
<name>A0A1H6ZBK0_9BACT</name>
<keyword evidence="1" id="KW-0378">Hydrolase</keyword>
<evidence type="ECO:0000259" key="2">
    <source>
        <dbReference type="Pfam" id="PF00149"/>
    </source>
</evidence>
<feature type="domain" description="Sialate O-acetylesterase" evidence="3">
    <location>
        <begin position="30"/>
        <end position="247"/>
    </location>
</feature>
<organism evidence="4 5">
    <name type="scientific">Cyclobacterium xiamenense</name>
    <dbReference type="NCBI Taxonomy" id="1297121"/>
    <lineage>
        <taxon>Bacteria</taxon>
        <taxon>Pseudomonadati</taxon>
        <taxon>Bacteroidota</taxon>
        <taxon>Cytophagia</taxon>
        <taxon>Cytophagales</taxon>
        <taxon>Cyclobacteriaceae</taxon>
        <taxon>Cyclobacterium</taxon>
    </lineage>
</organism>
<dbReference type="GO" id="GO:0008663">
    <property type="term" value="F:2',3'-cyclic-nucleotide 2'-phosphodiesterase activity"/>
    <property type="evidence" value="ECO:0007669"/>
    <property type="project" value="TreeGrafter"/>
</dbReference>
<dbReference type="InterPro" id="IPR005181">
    <property type="entry name" value="SASA"/>
</dbReference>
<gene>
    <name evidence="4" type="ORF">SAMN05192553_104134</name>
</gene>
<protein>
    <recommendedName>
        <fullName evidence="6">3',5'-cyclic AMP phosphodiesterase CpdA</fullName>
    </recommendedName>
</protein>
<dbReference type="EMBL" id="FNZH01000004">
    <property type="protein sequence ID" value="SEJ47032.1"/>
    <property type="molecule type" value="Genomic_DNA"/>
</dbReference>
<dbReference type="Proteomes" id="UP000199403">
    <property type="component" value="Unassembled WGS sequence"/>
</dbReference>
<dbReference type="PANTHER" id="PTHR16509">
    <property type="match status" value="1"/>
</dbReference>
<dbReference type="GO" id="GO:0047631">
    <property type="term" value="F:ADP-ribose diphosphatase activity"/>
    <property type="evidence" value="ECO:0007669"/>
    <property type="project" value="TreeGrafter"/>
</dbReference>
<dbReference type="Pfam" id="PF00149">
    <property type="entry name" value="Metallophos"/>
    <property type="match status" value="1"/>
</dbReference>
<evidence type="ECO:0000259" key="3">
    <source>
        <dbReference type="Pfam" id="PF03629"/>
    </source>
</evidence>
<dbReference type="InterPro" id="IPR036514">
    <property type="entry name" value="SGNH_hydro_sf"/>
</dbReference>
<dbReference type="Gene3D" id="3.60.21.10">
    <property type="match status" value="1"/>
</dbReference>
<evidence type="ECO:0000256" key="1">
    <source>
        <dbReference type="ARBA" id="ARBA00022801"/>
    </source>
</evidence>
<dbReference type="Gene3D" id="3.40.50.1110">
    <property type="entry name" value="SGNH hydrolase"/>
    <property type="match status" value="1"/>
</dbReference>
<dbReference type="Pfam" id="PF03629">
    <property type="entry name" value="SASA"/>
    <property type="match status" value="1"/>
</dbReference>
<dbReference type="AlphaFoldDB" id="A0A1H6ZBK0"/>
<dbReference type="SUPFAM" id="SSF52266">
    <property type="entry name" value="SGNH hydrolase"/>
    <property type="match status" value="1"/>
</dbReference>
<evidence type="ECO:0008006" key="6">
    <source>
        <dbReference type="Google" id="ProtNLM"/>
    </source>
</evidence>
<dbReference type="OrthoDB" id="9795554at2"/>
<dbReference type="SUPFAM" id="SSF56300">
    <property type="entry name" value="Metallo-dependent phosphatases"/>
    <property type="match status" value="1"/>
</dbReference>
<dbReference type="InterPro" id="IPR004843">
    <property type="entry name" value="Calcineurin-like_PHP"/>
</dbReference>
<dbReference type="STRING" id="1416801.SAMN05192553_104134"/>
<accession>A0A1H6ZBK0</accession>
<keyword evidence="5" id="KW-1185">Reference proteome</keyword>